<proteinExistence type="predicted"/>
<dbReference type="OrthoDB" id="3352408at2759"/>
<organism evidence="2 3">
    <name type="scientific">Portunus trituberculatus</name>
    <name type="common">Swimming crab</name>
    <name type="synonym">Neptunus trituberculatus</name>
    <dbReference type="NCBI Taxonomy" id="210409"/>
    <lineage>
        <taxon>Eukaryota</taxon>
        <taxon>Metazoa</taxon>
        <taxon>Ecdysozoa</taxon>
        <taxon>Arthropoda</taxon>
        <taxon>Crustacea</taxon>
        <taxon>Multicrustacea</taxon>
        <taxon>Malacostraca</taxon>
        <taxon>Eumalacostraca</taxon>
        <taxon>Eucarida</taxon>
        <taxon>Decapoda</taxon>
        <taxon>Pleocyemata</taxon>
        <taxon>Brachyura</taxon>
        <taxon>Eubrachyura</taxon>
        <taxon>Portunoidea</taxon>
        <taxon>Portunidae</taxon>
        <taxon>Portuninae</taxon>
        <taxon>Portunus</taxon>
    </lineage>
</organism>
<gene>
    <name evidence="2" type="primary">Ca-P60A_4</name>
    <name evidence="2" type="ORF">E2C01_098908</name>
</gene>
<sequence length="134" mass="15733">MYCHTHTHTHTHTHNTQHTEYHHQHQYNECVFSVHSLSENQSLMVMPPWVNFWLLAAMALSMTLHFIILYVDILSVSVASVCMYVCLSDLLLLDESLKFLARNYTDGETTSLLRCHWIVVAWAIYFTYIKIDPF</sequence>
<dbReference type="AlphaFoldDB" id="A0A5B7KE21"/>
<evidence type="ECO:0000313" key="3">
    <source>
        <dbReference type="Proteomes" id="UP000324222"/>
    </source>
</evidence>
<feature type="transmembrane region" description="Helical" evidence="1">
    <location>
        <begin position="49"/>
        <end position="68"/>
    </location>
</feature>
<comment type="caution">
    <text evidence="2">The sequence shown here is derived from an EMBL/GenBank/DDBJ whole genome shotgun (WGS) entry which is preliminary data.</text>
</comment>
<evidence type="ECO:0000313" key="2">
    <source>
        <dbReference type="EMBL" id="MPD03279.1"/>
    </source>
</evidence>
<dbReference type="EMBL" id="VSRR010135485">
    <property type="protein sequence ID" value="MPD03279.1"/>
    <property type="molecule type" value="Genomic_DNA"/>
</dbReference>
<dbReference type="Gene3D" id="1.20.1110.10">
    <property type="entry name" value="Calcium-transporting ATPase, transmembrane domain"/>
    <property type="match status" value="1"/>
</dbReference>
<accession>A0A5B7KE21</accession>
<reference evidence="2 3" key="1">
    <citation type="submission" date="2019-05" db="EMBL/GenBank/DDBJ databases">
        <title>Another draft genome of Portunus trituberculatus and its Hox gene families provides insights of decapod evolution.</title>
        <authorList>
            <person name="Jeong J.-H."/>
            <person name="Song I."/>
            <person name="Kim S."/>
            <person name="Choi T."/>
            <person name="Kim D."/>
            <person name="Ryu S."/>
            <person name="Kim W."/>
        </authorList>
    </citation>
    <scope>NUCLEOTIDE SEQUENCE [LARGE SCALE GENOMIC DNA]</scope>
    <source>
        <tissue evidence="2">Muscle</tissue>
    </source>
</reference>
<keyword evidence="1" id="KW-1133">Transmembrane helix</keyword>
<feature type="transmembrane region" description="Helical" evidence="1">
    <location>
        <begin position="112"/>
        <end position="131"/>
    </location>
</feature>
<keyword evidence="1" id="KW-0812">Transmembrane</keyword>
<dbReference type="Proteomes" id="UP000324222">
    <property type="component" value="Unassembled WGS sequence"/>
</dbReference>
<keyword evidence="1" id="KW-0472">Membrane</keyword>
<protein>
    <submittedName>
        <fullName evidence="2">Calcium-transporting ATPase sarcoplasmic/endoplasmic reticulum type</fullName>
    </submittedName>
</protein>
<keyword evidence="3" id="KW-1185">Reference proteome</keyword>
<dbReference type="InterPro" id="IPR023298">
    <property type="entry name" value="ATPase_P-typ_TM_dom_sf"/>
</dbReference>
<evidence type="ECO:0000256" key="1">
    <source>
        <dbReference type="SAM" id="Phobius"/>
    </source>
</evidence>
<name>A0A5B7KE21_PORTR</name>
<dbReference type="SUPFAM" id="SSF81665">
    <property type="entry name" value="Calcium ATPase, transmembrane domain M"/>
    <property type="match status" value="1"/>
</dbReference>